<accession>A0A7S3YRY8</accession>
<evidence type="ECO:0000313" key="2">
    <source>
        <dbReference type="EMBL" id="CAE0660014.1"/>
    </source>
</evidence>
<dbReference type="AlphaFoldDB" id="A0A7S3YRY8"/>
<feature type="region of interest" description="Disordered" evidence="1">
    <location>
        <begin position="1"/>
        <end position="23"/>
    </location>
</feature>
<dbReference type="EMBL" id="HBIV01015912">
    <property type="protein sequence ID" value="CAE0660014.1"/>
    <property type="molecule type" value="Transcribed_RNA"/>
</dbReference>
<evidence type="ECO:0000256" key="1">
    <source>
        <dbReference type="SAM" id="MobiDB-lite"/>
    </source>
</evidence>
<reference evidence="2" key="1">
    <citation type="submission" date="2021-01" db="EMBL/GenBank/DDBJ databases">
        <authorList>
            <person name="Corre E."/>
            <person name="Pelletier E."/>
            <person name="Niang G."/>
            <person name="Scheremetjew M."/>
            <person name="Finn R."/>
            <person name="Kale V."/>
            <person name="Holt S."/>
            <person name="Cochrane G."/>
            <person name="Meng A."/>
            <person name="Brown T."/>
            <person name="Cohen L."/>
        </authorList>
    </citation>
    <scope>NUCLEOTIDE SEQUENCE</scope>
    <source>
        <strain evidence="2">CCCM811</strain>
    </source>
</reference>
<proteinExistence type="predicted"/>
<protein>
    <submittedName>
        <fullName evidence="2">Uncharacterized protein</fullName>
    </submittedName>
</protein>
<sequence>MEDRVSDLEDPSGIPLLGAPDPSLVSRKLRETDTCKEMRGGLYNSTEFPFQEETMQEDDPYEDIVLAFSYAGSTEHENLLGTPKTGNQQELNGFLPGAGQNSGAWCCQAIKDCTWCCLYPFVTRACCAEACRKSCDECDFRGLYPLLFVAPFKNFIDYERWRICWVSSEDESWVKAYSSAYVTTLQIPLWTCCCAEDGCKLCCGAACSNIACDGLECMWDWILCRTSKNKRRHERYFSES</sequence>
<organism evidence="2">
    <name type="scientific">Lotharella globosa</name>
    <dbReference type="NCBI Taxonomy" id="91324"/>
    <lineage>
        <taxon>Eukaryota</taxon>
        <taxon>Sar</taxon>
        <taxon>Rhizaria</taxon>
        <taxon>Cercozoa</taxon>
        <taxon>Chlorarachniophyceae</taxon>
        <taxon>Lotharella</taxon>
    </lineage>
</organism>
<gene>
    <name evidence="2" type="ORF">LGLO00237_LOCUS11594</name>
</gene>
<name>A0A7S3YRY8_9EUKA</name>